<sequence length="258" mass="28358">MSVHLSTSTGTGVVSSGSDRLLFFFVGLVVTFVLIRISVRLIRAKVRWWPGNITPGGTHIHHVVFGTVFMLIGGVAGLAAPDDVHWLRLTAAATLGVGAALVLDEFALILHLRDVYWTKNGRLSVDAVFLAIGMTGLLLLGARPLGYDDFLTPAETDSATKTLVLRLVAVLVNVGFAIVSLLKGKIWTGLLGLLVPVLPEIGALRLARPGSPWARWRYADDSRKLRRAYRREARVRQPLIRLKIRFQEFISGRHDLPD</sequence>
<accession>A0A2T0SPT9</accession>
<feature type="transmembrane region" description="Helical" evidence="1">
    <location>
        <begin position="86"/>
        <end position="111"/>
    </location>
</feature>
<organism evidence="2 3">
    <name type="scientific">Umezawaea tangerina</name>
    <dbReference type="NCBI Taxonomy" id="84725"/>
    <lineage>
        <taxon>Bacteria</taxon>
        <taxon>Bacillati</taxon>
        <taxon>Actinomycetota</taxon>
        <taxon>Actinomycetes</taxon>
        <taxon>Pseudonocardiales</taxon>
        <taxon>Pseudonocardiaceae</taxon>
        <taxon>Umezawaea</taxon>
    </lineage>
</organism>
<feature type="transmembrane region" description="Helical" evidence="1">
    <location>
        <begin position="20"/>
        <end position="39"/>
    </location>
</feature>
<keyword evidence="1" id="KW-0472">Membrane</keyword>
<dbReference type="AlphaFoldDB" id="A0A2T0SPT9"/>
<dbReference type="RefSeq" id="WP_245887288.1">
    <property type="nucleotide sequence ID" value="NZ_PVTF01000014.1"/>
</dbReference>
<proteinExistence type="predicted"/>
<keyword evidence="1" id="KW-1133">Transmembrane helix</keyword>
<protein>
    <recommendedName>
        <fullName evidence="4">Integral membrane protein</fullName>
    </recommendedName>
</protein>
<keyword evidence="3" id="KW-1185">Reference proteome</keyword>
<comment type="caution">
    <text evidence="2">The sequence shown here is derived from an EMBL/GenBank/DDBJ whole genome shotgun (WGS) entry which is preliminary data.</text>
</comment>
<feature type="transmembrane region" description="Helical" evidence="1">
    <location>
        <begin position="60"/>
        <end position="80"/>
    </location>
</feature>
<dbReference type="EMBL" id="PVTF01000014">
    <property type="protein sequence ID" value="PRY35416.1"/>
    <property type="molecule type" value="Genomic_DNA"/>
</dbReference>
<dbReference type="Proteomes" id="UP000239494">
    <property type="component" value="Unassembled WGS sequence"/>
</dbReference>
<reference evidence="2 3" key="1">
    <citation type="submission" date="2018-03" db="EMBL/GenBank/DDBJ databases">
        <title>Genomic Encyclopedia of Archaeal and Bacterial Type Strains, Phase II (KMG-II): from individual species to whole genera.</title>
        <authorList>
            <person name="Goeker M."/>
        </authorList>
    </citation>
    <scope>NUCLEOTIDE SEQUENCE [LARGE SCALE GENOMIC DNA]</scope>
    <source>
        <strain evidence="2 3">DSM 44720</strain>
    </source>
</reference>
<gene>
    <name evidence="2" type="ORF">CLV43_114335</name>
</gene>
<name>A0A2T0SPT9_9PSEU</name>
<feature type="transmembrane region" description="Helical" evidence="1">
    <location>
        <begin position="163"/>
        <end position="182"/>
    </location>
</feature>
<keyword evidence="1" id="KW-0812">Transmembrane</keyword>
<evidence type="ECO:0008006" key="4">
    <source>
        <dbReference type="Google" id="ProtNLM"/>
    </source>
</evidence>
<evidence type="ECO:0000256" key="1">
    <source>
        <dbReference type="SAM" id="Phobius"/>
    </source>
</evidence>
<evidence type="ECO:0000313" key="3">
    <source>
        <dbReference type="Proteomes" id="UP000239494"/>
    </source>
</evidence>
<evidence type="ECO:0000313" key="2">
    <source>
        <dbReference type="EMBL" id="PRY35416.1"/>
    </source>
</evidence>
<feature type="transmembrane region" description="Helical" evidence="1">
    <location>
        <begin position="123"/>
        <end position="143"/>
    </location>
</feature>